<protein>
    <submittedName>
        <fullName evidence="4">Enoyl-CoA hydratase-related protein</fullName>
    </submittedName>
</protein>
<dbReference type="InterPro" id="IPR029045">
    <property type="entry name" value="ClpP/crotonase-like_dom_sf"/>
</dbReference>
<comment type="similarity">
    <text evidence="1">Belongs to the enoyl-CoA hydratase/isomerase family.</text>
</comment>
<dbReference type="CDD" id="cd06558">
    <property type="entry name" value="crotonase-like"/>
    <property type="match status" value="1"/>
</dbReference>
<dbReference type="PANTHER" id="PTHR11941:SF169">
    <property type="entry name" value="(7AS)-7A-METHYL-1,5-DIOXO-2,3,5,6,7,7A-HEXAHYDRO-1H-INDENE-CARBOXYL-COA HYDROLASE"/>
    <property type="match status" value="1"/>
</dbReference>
<evidence type="ECO:0000256" key="3">
    <source>
        <dbReference type="ARBA" id="ARBA00023239"/>
    </source>
</evidence>
<sequence>MIEFGPVSVDVHDGVATVLVSNGPVNAMSQTVLDGLLDATHHIRDQGVSVRVVVLTGAGRKAFLAGADIAEFDTILSRPDGAEEHSRAARAVFDAWSHLEQPIIAAVQATAAGGGLEVALICDLIVADPDALLGLPEVRLGLIPGGGGTQRLPARIGATAAAELMLLGTLVPAERALELGLINRVSSPGHALGESEEIAQRIAGLPWLAVRNIKRALGVHTRVDPSRLDHERGLFLEVFDSADMREGMAAFLERRKPSFVHR</sequence>
<keyword evidence="5" id="KW-1185">Reference proteome</keyword>
<name>A0ABU4ERK9_WILMA</name>
<gene>
    <name evidence="4" type="ORF">R4198_09160</name>
</gene>
<dbReference type="Pfam" id="PF00378">
    <property type="entry name" value="ECH_1"/>
    <property type="match status" value="1"/>
</dbReference>
<reference evidence="4 5" key="1">
    <citation type="submission" date="2023-10" db="EMBL/GenBank/DDBJ databases">
        <title>Development of a sustainable strategy for remediation of hydrocarbon-contaminated territories based on the waste exchange concept.</title>
        <authorList>
            <person name="Krivoruchko A."/>
        </authorList>
    </citation>
    <scope>NUCLEOTIDE SEQUENCE [LARGE SCALE GENOMIC DNA]</scope>
    <source>
        <strain evidence="4 5">IEGM 1236</strain>
    </source>
</reference>
<evidence type="ECO:0000256" key="1">
    <source>
        <dbReference type="ARBA" id="ARBA00005254"/>
    </source>
</evidence>
<evidence type="ECO:0000313" key="4">
    <source>
        <dbReference type="EMBL" id="MDV7133863.1"/>
    </source>
</evidence>
<keyword evidence="2" id="KW-0443">Lipid metabolism</keyword>
<evidence type="ECO:0000313" key="5">
    <source>
        <dbReference type="Proteomes" id="UP001185792"/>
    </source>
</evidence>
<dbReference type="InterPro" id="IPR001753">
    <property type="entry name" value="Enoyl-CoA_hydra/iso"/>
</dbReference>
<comment type="caution">
    <text evidence="4">The sequence shown here is derived from an EMBL/GenBank/DDBJ whole genome shotgun (WGS) entry which is preliminary data.</text>
</comment>
<dbReference type="SUPFAM" id="SSF52096">
    <property type="entry name" value="ClpP/crotonase"/>
    <property type="match status" value="1"/>
</dbReference>
<dbReference type="RefSeq" id="WP_317712824.1">
    <property type="nucleotide sequence ID" value="NZ_JAWLUM010000001.1"/>
</dbReference>
<dbReference type="PANTHER" id="PTHR11941">
    <property type="entry name" value="ENOYL-COA HYDRATASE-RELATED"/>
    <property type="match status" value="1"/>
</dbReference>
<dbReference type="EMBL" id="JAWLUM010000001">
    <property type="protein sequence ID" value="MDV7133863.1"/>
    <property type="molecule type" value="Genomic_DNA"/>
</dbReference>
<proteinExistence type="inferred from homology"/>
<organism evidence="4 5">
    <name type="scientific">Williamsia marianensis</name>
    <dbReference type="NCBI Taxonomy" id="85044"/>
    <lineage>
        <taxon>Bacteria</taxon>
        <taxon>Bacillati</taxon>
        <taxon>Actinomycetota</taxon>
        <taxon>Actinomycetes</taxon>
        <taxon>Mycobacteriales</taxon>
        <taxon>Nocardiaceae</taxon>
        <taxon>Williamsia</taxon>
    </lineage>
</organism>
<dbReference type="Gene3D" id="1.10.12.10">
    <property type="entry name" value="Lyase 2-enoyl-coa Hydratase, Chain A, domain 2"/>
    <property type="match status" value="1"/>
</dbReference>
<dbReference type="InterPro" id="IPR014748">
    <property type="entry name" value="Enoyl-CoA_hydra_C"/>
</dbReference>
<accession>A0ABU4ERK9</accession>
<keyword evidence="3" id="KW-0456">Lyase</keyword>
<evidence type="ECO:0000256" key="2">
    <source>
        <dbReference type="ARBA" id="ARBA00023098"/>
    </source>
</evidence>
<dbReference type="Gene3D" id="3.90.226.10">
    <property type="entry name" value="2-enoyl-CoA Hydratase, Chain A, domain 1"/>
    <property type="match status" value="1"/>
</dbReference>
<dbReference type="Proteomes" id="UP001185792">
    <property type="component" value="Unassembled WGS sequence"/>
</dbReference>